<organism evidence="1 2">
    <name type="scientific">Enterococcus faecalis</name>
    <name type="common">Streptococcus faecalis</name>
    <dbReference type="NCBI Taxonomy" id="1351"/>
    <lineage>
        <taxon>Bacteria</taxon>
        <taxon>Bacillati</taxon>
        <taxon>Bacillota</taxon>
        <taxon>Bacilli</taxon>
        <taxon>Lactobacillales</taxon>
        <taxon>Enterococcaceae</taxon>
        <taxon>Enterococcus</taxon>
    </lineage>
</organism>
<name>A0ABD7XG99_ENTFL</name>
<reference evidence="1 2" key="1">
    <citation type="submission" date="2023-02" db="EMBL/GenBank/DDBJ databases">
        <title>Results of the 2020 Genomic Proficiency Test for the network of European Union Reference Laboratory for Antimicrobial Resistance assessing whole genome sequencing capacities.</title>
        <authorList>
            <person name="Hoffmann M."/>
            <person name="Luo Y."/>
            <person name="Sorensen L.H."/>
            <person name="Pedersen S.K."/>
            <person name="Hendriksen R.S."/>
        </authorList>
    </citation>
    <scope>NUCLEOTIDE SEQUENCE [LARGE SCALE GENOMIC DNA]</scope>
    <source>
        <strain evidence="1 2">GENOMIC22-006</strain>
    </source>
</reference>
<evidence type="ECO:0000313" key="1">
    <source>
        <dbReference type="EMBL" id="WEH23273.1"/>
    </source>
</evidence>
<accession>A0ABD7XG99</accession>
<protein>
    <submittedName>
        <fullName evidence="1">Toxin</fullName>
    </submittedName>
</protein>
<gene>
    <name evidence="1" type="ORF">P0D81_04415</name>
</gene>
<sequence length="154" mass="18087">MNDYEILLDTINKEIPVKEVPLLEETQDTAYYYRGTIFIDKDLSTVAKKERLYEEYGHYKTTVGNILSQNIIENRKQEKAARVYGANEAVSLDDLINAWEIGCKYYWECAEFLGFSPKYVVDAVQYIKEKHGPIFNYKGYQFRFITETCMDITK</sequence>
<dbReference type="EMBL" id="CP119159">
    <property type="protein sequence ID" value="WEH23273.1"/>
    <property type="molecule type" value="Genomic_DNA"/>
</dbReference>
<dbReference type="Proteomes" id="UP001221642">
    <property type="component" value="Chromosome"/>
</dbReference>
<evidence type="ECO:0000313" key="2">
    <source>
        <dbReference type="Proteomes" id="UP001221642"/>
    </source>
</evidence>
<dbReference type="RefSeq" id="WP_002359487.1">
    <property type="nucleotide sequence ID" value="NZ_CABGHM010000001.1"/>
</dbReference>
<proteinExistence type="predicted"/>
<dbReference type="AlphaFoldDB" id="A0ABD7XG99"/>